<feature type="transmembrane region" description="Helical" evidence="2">
    <location>
        <begin position="406"/>
        <end position="425"/>
    </location>
</feature>
<dbReference type="EMBL" id="AMQM01004926">
    <property type="status" value="NOT_ANNOTATED_CDS"/>
    <property type="molecule type" value="Genomic_DNA"/>
</dbReference>
<dbReference type="InParanoid" id="T1EFK5"/>
<gene>
    <name evidence="4" type="primary">20195357</name>
    <name evidence="3" type="ORF">HELRODRAFT_112528</name>
</gene>
<evidence type="ECO:0000256" key="2">
    <source>
        <dbReference type="SAM" id="Phobius"/>
    </source>
</evidence>
<dbReference type="PANTHER" id="PTHR21329:SF3">
    <property type="entry name" value="PHOSPHATIDYLINOSITOL N-ACETYLGLUCOSAMINYLTRANSFERASE SUBUNIT Q"/>
    <property type="match status" value="1"/>
</dbReference>
<dbReference type="EnsemblMetazoa" id="HelroT112528">
    <property type="protein sequence ID" value="HelroP112528"/>
    <property type="gene ID" value="HelroG112528"/>
</dbReference>
<feature type="compositionally biased region" description="Polar residues" evidence="1">
    <location>
        <begin position="61"/>
        <end position="78"/>
    </location>
</feature>
<evidence type="ECO:0000313" key="4">
    <source>
        <dbReference type="EnsemblMetazoa" id="HelroP112528"/>
    </source>
</evidence>
<accession>T1EFK5</accession>
<dbReference type="HOGENOM" id="CLU_438247_0_0_1"/>
<dbReference type="PANTHER" id="PTHR21329">
    <property type="entry name" value="PHOSPHATIDYLINOSITOL N-ACETYLGLUCOSAMINYLTRANSFERASE SUBUNIT Q-RELATED"/>
    <property type="match status" value="1"/>
</dbReference>
<dbReference type="eggNOG" id="KOG1183">
    <property type="taxonomic scope" value="Eukaryota"/>
</dbReference>
<keyword evidence="5" id="KW-1185">Reference proteome</keyword>
<feature type="transmembrane region" description="Helical" evidence="2">
    <location>
        <begin position="293"/>
        <end position="312"/>
    </location>
</feature>
<reference evidence="4" key="3">
    <citation type="submission" date="2015-06" db="UniProtKB">
        <authorList>
            <consortium name="EnsemblMetazoa"/>
        </authorList>
    </citation>
    <scope>IDENTIFICATION</scope>
</reference>
<dbReference type="Pfam" id="PF05024">
    <property type="entry name" value="Gpi1"/>
    <property type="match status" value="1"/>
</dbReference>
<reference evidence="5" key="1">
    <citation type="submission" date="2012-12" db="EMBL/GenBank/DDBJ databases">
        <authorList>
            <person name="Hellsten U."/>
            <person name="Grimwood J."/>
            <person name="Chapman J.A."/>
            <person name="Shapiro H."/>
            <person name="Aerts A."/>
            <person name="Otillar R.P."/>
            <person name="Terry A.Y."/>
            <person name="Boore J.L."/>
            <person name="Simakov O."/>
            <person name="Marletaz F."/>
            <person name="Cho S.-J."/>
            <person name="Edsinger-Gonzales E."/>
            <person name="Havlak P."/>
            <person name="Kuo D.-H."/>
            <person name="Larsson T."/>
            <person name="Lv J."/>
            <person name="Arendt D."/>
            <person name="Savage R."/>
            <person name="Osoegawa K."/>
            <person name="de Jong P."/>
            <person name="Lindberg D.R."/>
            <person name="Seaver E.C."/>
            <person name="Weisblat D.A."/>
            <person name="Putnam N.H."/>
            <person name="Grigoriev I.V."/>
            <person name="Rokhsar D.S."/>
        </authorList>
    </citation>
    <scope>NUCLEOTIDE SEQUENCE</scope>
</reference>
<dbReference type="EMBL" id="KB096743">
    <property type="protein sequence ID" value="ESO01524.1"/>
    <property type="molecule type" value="Genomic_DNA"/>
</dbReference>
<organism evidence="4 5">
    <name type="scientific">Helobdella robusta</name>
    <name type="common">Californian leech</name>
    <dbReference type="NCBI Taxonomy" id="6412"/>
    <lineage>
        <taxon>Eukaryota</taxon>
        <taxon>Metazoa</taxon>
        <taxon>Spiralia</taxon>
        <taxon>Lophotrochozoa</taxon>
        <taxon>Annelida</taxon>
        <taxon>Clitellata</taxon>
        <taxon>Hirudinea</taxon>
        <taxon>Rhynchobdellida</taxon>
        <taxon>Glossiphoniidae</taxon>
        <taxon>Helobdella</taxon>
    </lineage>
</organism>
<dbReference type="GO" id="GO:0006506">
    <property type="term" value="P:GPI anchor biosynthetic process"/>
    <property type="evidence" value="ECO:0000318"/>
    <property type="project" value="GO_Central"/>
</dbReference>
<evidence type="ECO:0000256" key="1">
    <source>
        <dbReference type="SAM" id="MobiDB-lite"/>
    </source>
</evidence>
<evidence type="ECO:0008006" key="6">
    <source>
        <dbReference type="Google" id="ProtNLM"/>
    </source>
</evidence>
<dbReference type="GO" id="GO:0016020">
    <property type="term" value="C:membrane"/>
    <property type="evidence" value="ECO:0007669"/>
    <property type="project" value="InterPro"/>
</dbReference>
<dbReference type="GO" id="GO:0005783">
    <property type="term" value="C:endoplasmic reticulum"/>
    <property type="evidence" value="ECO:0000318"/>
    <property type="project" value="GO_Central"/>
</dbReference>
<feature type="transmembrane region" description="Helical" evidence="2">
    <location>
        <begin position="460"/>
        <end position="488"/>
    </location>
</feature>
<dbReference type="AlphaFoldDB" id="T1EFK5"/>
<feature type="transmembrane region" description="Helical" evidence="2">
    <location>
        <begin position="372"/>
        <end position="394"/>
    </location>
</feature>
<keyword evidence="2" id="KW-1133">Transmembrane helix</keyword>
<proteinExistence type="predicted"/>
<keyword evidence="2" id="KW-0812">Transmembrane</keyword>
<dbReference type="OrthoDB" id="70250at2759"/>
<name>T1EFK5_HELRO</name>
<dbReference type="Proteomes" id="UP000015101">
    <property type="component" value="Unassembled WGS sequence"/>
</dbReference>
<feature type="transmembrane region" description="Helical" evidence="2">
    <location>
        <begin position="222"/>
        <end position="244"/>
    </location>
</feature>
<feature type="region of interest" description="Disordered" evidence="1">
    <location>
        <begin position="564"/>
        <end position="593"/>
    </location>
</feature>
<dbReference type="RefSeq" id="XP_009020178.1">
    <property type="nucleotide sequence ID" value="XM_009021930.1"/>
</dbReference>
<dbReference type="CTD" id="20195357"/>
<dbReference type="STRING" id="6412.T1EFK5"/>
<feature type="transmembrane region" description="Helical" evidence="2">
    <location>
        <begin position="495"/>
        <end position="515"/>
    </location>
</feature>
<dbReference type="InterPro" id="IPR007720">
    <property type="entry name" value="PigQ/GPI1"/>
</dbReference>
<evidence type="ECO:0000313" key="3">
    <source>
        <dbReference type="EMBL" id="ESO01524.1"/>
    </source>
</evidence>
<dbReference type="GeneID" id="20195357"/>
<evidence type="ECO:0000313" key="5">
    <source>
        <dbReference type="Proteomes" id="UP000015101"/>
    </source>
</evidence>
<sequence length="624" mass="71060">MFRVFCFEEITKNLDLEKLTDDYLLLGVRDGKTICITDVINGSFDDVNELLDEHHHHHHPLSSQNRTNENEPTTSSPSSCRLEIVGVVVARDEEQKNVVGTLVLKKQNRKLKIAPFITMTVNKNEENNNNHFTIRLYCDDDDHDKLSTSSAVTNISALVFYDRNEFACSCLIDSRVMSEPDSCISIIHHALVLSQHAVKYLNKKLSSSHIMEDDCEMKFREFGFVANFSYIIFLYVISFTDFFIPSISFPSIPVISLPSIVKHVLQKYSEVHNLVTSVNHHPTRFNQLRFKNFLCLTLIDTFVGVVIMNLFLQPDQLDELASILLSAAEWIGDRLEQLIFWLQNNPAGLKLNGPLTNFLSHFFLYHVFLWKAYLALLIPVLSSILRACVLSGIFGLTMQCCIMRDLLSIMTLHVYCFYVYAAKLYSLQLVALKPLCRLFMGKKFNRLKLRVDSVEHVMDAMFVGTLIFTILFFILPTTLVFYIVFLALRLTTLMLHVLMSSCIVLLNNVHIYWLYVRCFTGCKLKCLTKVQVRSYKPLCFKLNLQPLNLLELIKLSSSFSSSPTSSPSPAPSQSSFPPSSASASSSSSMSSSMSSSVKSFVKKCLTGDLIYPWIDKQNKLMENY</sequence>
<reference evidence="3 5" key="2">
    <citation type="journal article" date="2013" name="Nature">
        <title>Insights into bilaterian evolution from three spiralian genomes.</title>
        <authorList>
            <person name="Simakov O."/>
            <person name="Marletaz F."/>
            <person name="Cho S.J."/>
            <person name="Edsinger-Gonzales E."/>
            <person name="Havlak P."/>
            <person name="Hellsten U."/>
            <person name="Kuo D.H."/>
            <person name="Larsson T."/>
            <person name="Lv J."/>
            <person name="Arendt D."/>
            <person name="Savage R."/>
            <person name="Osoegawa K."/>
            <person name="de Jong P."/>
            <person name="Grimwood J."/>
            <person name="Chapman J.A."/>
            <person name="Shapiro H."/>
            <person name="Aerts A."/>
            <person name="Otillar R.P."/>
            <person name="Terry A.Y."/>
            <person name="Boore J.L."/>
            <person name="Grigoriev I.V."/>
            <person name="Lindberg D.R."/>
            <person name="Seaver E.C."/>
            <person name="Weisblat D.A."/>
            <person name="Putnam N.H."/>
            <person name="Rokhsar D.S."/>
        </authorList>
    </citation>
    <scope>NUCLEOTIDE SEQUENCE</scope>
</reference>
<dbReference type="KEGG" id="hro:HELRODRAFT_112528"/>
<protein>
    <recommendedName>
        <fullName evidence="6">Phosphatidylinositol N-acetylglucosaminyltransferase subunit Q</fullName>
    </recommendedName>
</protein>
<feature type="region of interest" description="Disordered" evidence="1">
    <location>
        <begin position="55"/>
        <end position="78"/>
    </location>
</feature>
<keyword evidence="2" id="KW-0472">Membrane</keyword>